<protein>
    <submittedName>
        <fullName evidence="1">Uncharacterized protein</fullName>
    </submittedName>
</protein>
<comment type="caution">
    <text evidence="1">The sequence shown here is derived from an EMBL/GenBank/DDBJ whole genome shotgun (WGS) entry which is preliminary data.</text>
</comment>
<dbReference type="OrthoDB" id="1164149at2"/>
<reference evidence="1 2" key="1">
    <citation type="journal article" date="2008" name="Int. J. Syst. Evol. Microbiol.">
        <title>Bizionia argentinensis sp. nov., isolated from surface marine water in Antarctica.</title>
        <authorList>
            <person name="Bercovich A."/>
            <person name="Vazquez S.C."/>
            <person name="Yankilevich P."/>
            <person name="Coria S.H."/>
            <person name="Foti M."/>
            <person name="Hernandez E."/>
            <person name="Vidal A."/>
            <person name="Ruberto L."/>
            <person name="Melo C."/>
            <person name="Marenssi S."/>
            <person name="Criscuolo M."/>
            <person name="Memoli M."/>
            <person name="Arguelles M."/>
            <person name="Mac Cormack W.P."/>
        </authorList>
    </citation>
    <scope>NUCLEOTIDE SEQUENCE [LARGE SCALE GENOMIC DNA]</scope>
    <source>
        <strain evidence="1 2">JUB59</strain>
    </source>
</reference>
<name>G2EFF7_9FLAO</name>
<evidence type="ECO:0000313" key="1">
    <source>
        <dbReference type="EMBL" id="EGV42831.1"/>
    </source>
</evidence>
<organism evidence="1 2">
    <name type="scientific">Bizionia argentinensis JUB59</name>
    <dbReference type="NCBI Taxonomy" id="1046627"/>
    <lineage>
        <taxon>Bacteria</taxon>
        <taxon>Pseudomonadati</taxon>
        <taxon>Bacteroidota</taxon>
        <taxon>Flavobacteriia</taxon>
        <taxon>Flavobacteriales</taxon>
        <taxon>Flavobacteriaceae</taxon>
        <taxon>Bizionia</taxon>
    </lineage>
</organism>
<dbReference type="RefSeq" id="WP_008638428.1">
    <property type="nucleotide sequence ID" value="NZ_AFXZ01000040.1"/>
</dbReference>
<dbReference type="EMBL" id="AFXZ01000040">
    <property type="protein sequence ID" value="EGV42831.1"/>
    <property type="molecule type" value="Genomic_DNA"/>
</dbReference>
<dbReference type="AlphaFoldDB" id="G2EFF7"/>
<gene>
    <name evidence="1" type="ORF">BZARG_3084</name>
</gene>
<proteinExistence type="predicted"/>
<sequence>MKIKKVTFGAKMEALTKNQFMHLSKIKGGDQVPEVVVHLPTRAAPRECDKGYEWNDQLGQCVRVFVEMEAAASMVRF</sequence>
<evidence type="ECO:0000313" key="2">
    <source>
        <dbReference type="Proteomes" id="UP000003730"/>
    </source>
</evidence>
<dbReference type="Proteomes" id="UP000003730">
    <property type="component" value="Unassembled WGS sequence"/>
</dbReference>
<accession>G2EFF7</accession>
<keyword evidence="2" id="KW-1185">Reference proteome</keyword>